<dbReference type="Proteomes" id="UP000199582">
    <property type="component" value="Unassembled WGS sequence"/>
</dbReference>
<proteinExistence type="predicted"/>
<dbReference type="OrthoDB" id="9803702at2"/>
<evidence type="ECO:0000259" key="1">
    <source>
        <dbReference type="Pfam" id="PF10090"/>
    </source>
</evidence>
<dbReference type="AlphaFoldDB" id="A0A1H7VA79"/>
<feature type="domain" description="Histidine phosphotransferase ChpT C-terminal" evidence="1">
    <location>
        <begin position="82"/>
        <end position="194"/>
    </location>
</feature>
<dbReference type="STRING" id="1287727.SAMN05443999_11213"/>
<organism evidence="2 3">
    <name type="scientific">Roseovarius azorensis</name>
    <dbReference type="NCBI Taxonomy" id="1287727"/>
    <lineage>
        <taxon>Bacteria</taxon>
        <taxon>Pseudomonadati</taxon>
        <taxon>Pseudomonadota</taxon>
        <taxon>Alphaproteobacteria</taxon>
        <taxon>Rhodobacterales</taxon>
        <taxon>Roseobacteraceae</taxon>
        <taxon>Roseovarius</taxon>
    </lineage>
</organism>
<gene>
    <name evidence="2" type="ORF">SAMN05443999_11213</name>
</gene>
<dbReference type="Pfam" id="PF10090">
    <property type="entry name" value="HPTransfase"/>
    <property type="match status" value="1"/>
</dbReference>
<accession>A0A1H7VA79</accession>
<sequence length="200" mass="22088">MPQDRLTLATLTGSRICHDLASPLGSVVNGLELLELSGMRDSPELALIRESIAGARATLELQRLAFGNPSSDHGLGTEVLHQILVAHYRARPRLTVEWFAQGTISRVMTQILLLAVLAAEQALPRGGMLTIRQTGKTWQIIARGESVSPDMTLWEAMEGRAPMPSPDPRTCHFFILKECLEANNSFISITRDEAEFRLML</sequence>
<evidence type="ECO:0000313" key="3">
    <source>
        <dbReference type="Proteomes" id="UP000199582"/>
    </source>
</evidence>
<keyword evidence="3" id="KW-1185">Reference proteome</keyword>
<reference evidence="2 3" key="1">
    <citation type="submission" date="2016-10" db="EMBL/GenBank/DDBJ databases">
        <authorList>
            <person name="de Groot N.N."/>
        </authorList>
    </citation>
    <scope>NUCLEOTIDE SEQUENCE [LARGE SCALE GENOMIC DNA]</scope>
    <source>
        <strain evidence="2 3">DSM 100674</strain>
    </source>
</reference>
<keyword evidence="2" id="KW-0808">Transferase</keyword>
<dbReference type="EMBL" id="FOAG01000012">
    <property type="protein sequence ID" value="SEM05838.1"/>
    <property type="molecule type" value="Genomic_DNA"/>
</dbReference>
<dbReference type="Gene3D" id="3.30.565.10">
    <property type="entry name" value="Histidine kinase-like ATPase, C-terminal domain"/>
    <property type="match status" value="1"/>
</dbReference>
<name>A0A1H7VA79_9RHOB</name>
<dbReference type="RefSeq" id="WP_093038746.1">
    <property type="nucleotide sequence ID" value="NZ_FOAG01000012.1"/>
</dbReference>
<evidence type="ECO:0000313" key="2">
    <source>
        <dbReference type="EMBL" id="SEM05838.1"/>
    </source>
</evidence>
<dbReference type="InterPro" id="IPR036890">
    <property type="entry name" value="HATPase_C_sf"/>
</dbReference>
<dbReference type="Gene3D" id="1.10.287.130">
    <property type="match status" value="1"/>
</dbReference>
<dbReference type="GO" id="GO:0016740">
    <property type="term" value="F:transferase activity"/>
    <property type="evidence" value="ECO:0007669"/>
    <property type="project" value="UniProtKB-KW"/>
</dbReference>
<dbReference type="InterPro" id="IPR018762">
    <property type="entry name" value="ChpT_C"/>
</dbReference>
<protein>
    <submittedName>
        <fullName evidence="2">Histidine phosphotransferase ChpT</fullName>
    </submittedName>
</protein>